<gene>
    <name evidence="1" type="ORF">CLV42_101387</name>
</gene>
<evidence type="ECO:0000313" key="2">
    <source>
        <dbReference type="Proteomes" id="UP000240978"/>
    </source>
</evidence>
<accession>A0A2P8GNV9</accession>
<dbReference type="AlphaFoldDB" id="A0A2P8GNV9"/>
<keyword evidence="2" id="KW-1185">Reference proteome</keyword>
<sequence>MENTLQETILLNSRLREELEKTGCVKGRLKAELTTTLLISLSCIKTGIISPAYGGISIIRYRKPSGIISKYAPPIWLFWKWI</sequence>
<reference evidence="1 2" key="1">
    <citation type="submission" date="2018-03" db="EMBL/GenBank/DDBJ databases">
        <title>Genomic Encyclopedia of Archaeal and Bacterial Type Strains, Phase II (KMG-II): from individual species to whole genera.</title>
        <authorList>
            <person name="Goeker M."/>
        </authorList>
    </citation>
    <scope>NUCLEOTIDE SEQUENCE [LARGE SCALE GENOMIC DNA]</scope>
    <source>
        <strain evidence="1 2">DSM 18107</strain>
    </source>
</reference>
<comment type="caution">
    <text evidence="1">The sequence shown here is derived from an EMBL/GenBank/DDBJ whole genome shotgun (WGS) entry which is preliminary data.</text>
</comment>
<protein>
    <submittedName>
        <fullName evidence="1">Uncharacterized protein</fullName>
    </submittedName>
</protein>
<name>A0A2P8GNV9_9BACT</name>
<evidence type="ECO:0000313" key="1">
    <source>
        <dbReference type="EMBL" id="PSL35625.1"/>
    </source>
</evidence>
<organism evidence="1 2">
    <name type="scientific">Chitinophaga ginsengisoli</name>
    <dbReference type="NCBI Taxonomy" id="363837"/>
    <lineage>
        <taxon>Bacteria</taxon>
        <taxon>Pseudomonadati</taxon>
        <taxon>Bacteroidota</taxon>
        <taxon>Chitinophagia</taxon>
        <taxon>Chitinophagales</taxon>
        <taxon>Chitinophagaceae</taxon>
        <taxon>Chitinophaga</taxon>
    </lineage>
</organism>
<dbReference type="EMBL" id="PYGK01000001">
    <property type="protein sequence ID" value="PSL35625.1"/>
    <property type="molecule type" value="Genomic_DNA"/>
</dbReference>
<proteinExistence type="predicted"/>
<dbReference type="Proteomes" id="UP000240978">
    <property type="component" value="Unassembled WGS sequence"/>
</dbReference>